<dbReference type="Proteomes" id="UP000272942">
    <property type="component" value="Unassembled WGS sequence"/>
</dbReference>
<accession>A0A183BBK5</accession>
<reference evidence="2 3" key="2">
    <citation type="submission" date="2018-11" db="EMBL/GenBank/DDBJ databases">
        <authorList>
            <consortium name="Pathogen Informatics"/>
        </authorList>
    </citation>
    <scope>NUCLEOTIDE SEQUENCE [LARGE SCALE GENOMIC DNA]</scope>
    <source>
        <strain evidence="2 3">Egypt</strain>
    </source>
</reference>
<dbReference type="EMBL" id="UZAN01065009">
    <property type="protein sequence ID" value="VDP93862.1"/>
    <property type="molecule type" value="Genomic_DNA"/>
</dbReference>
<dbReference type="OrthoDB" id="6248481at2759"/>
<proteinExistence type="predicted"/>
<feature type="compositionally biased region" description="Acidic residues" evidence="1">
    <location>
        <begin position="78"/>
        <end position="96"/>
    </location>
</feature>
<organism evidence="4">
    <name type="scientific">Echinostoma caproni</name>
    <dbReference type="NCBI Taxonomy" id="27848"/>
    <lineage>
        <taxon>Eukaryota</taxon>
        <taxon>Metazoa</taxon>
        <taxon>Spiralia</taxon>
        <taxon>Lophotrochozoa</taxon>
        <taxon>Platyhelminthes</taxon>
        <taxon>Trematoda</taxon>
        <taxon>Digenea</taxon>
        <taxon>Plagiorchiida</taxon>
        <taxon>Echinostomata</taxon>
        <taxon>Echinostomatoidea</taxon>
        <taxon>Echinostomatidae</taxon>
        <taxon>Echinostoma</taxon>
    </lineage>
</organism>
<feature type="compositionally biased region" description="Basic and acidic residues" evidence="1">
    <location>
        <begin position="1"/>
        <end position="13"/>
    </location>
</feature>
<reference evidence="4" key="1">
    <citation type="submission" date="2016-06" db="UniProtKB">
        <authorList>
            <consortium name="WormBaseParasite"/>
        </authorList>
    </citation>
    <scope>IDENTIFICATION</scope>
</reference>
<evidence type="ECO:0000313" key="3">
    <source>
        <dbReference type="Proteomes" id="UP000272942"/>
    </source>
</evidence>
<protein>
    <submittedName>
        <fullName evidence="4">Reverse transcriptase domain-containing protein</fullName>
    </submittedName>
</protein>
<evidence type="ECO:0000313" key="2">
    <source>
        <dbReference type="EMBL" id="VDP93862.1"/>
    </source>
</evidence>
<dbReference type="WBParaSite" id="ECPE_0001663301-mRNA-1">
    <property type="protein sequence ID" value="ECPE_0001663301-mRNA-1"/>
    <property type="gene ID" value="ECPE_0001663301"/>
</dbReference>
<evidence type="ECO:0000313" key="4">
    <source>
        <dbReference type="WBParaSite" id="ECPE_0001663301-mRNA-1"/>
    </source>
</evidence>
<feature type="region of interest" description="Disordered" evidence="1">
    <location>
        <begin position="78"/>
        <end position="101"/>
    </location>
</feature>
<sequence>MRRIAEADAADRARRSRRQRRRCDTECLESGVPTVDQTQMDVDSNLIKVNEEVGDLMNYKPHEELEIVEDTLAVLDEEMHDQEAFDNDEEDDDEEGLPSSLIPRINIGDAFQAVIPEFNAGEFLHILKSDHELSCLIHVN</sequence>
<evidence type="ECO:0000256" key="1">
    <source>
        <dbReference type="SAM" id="MobiDB-lite"/>
    </source>
</evidence>
<feature type="region of interest" description="Disordered" evidence="1">
    <location>
        <begin position="1"/>
        <end position="22"/>
    </location>
</feature>
<dbReference type="AlphaFoldDB" id="A0A183BBK5"/>
<keyword evidence="3" id="KW-1185">Reference proteome</keyword>
<gene>
    <name evidence="2" type="ORF">ECPE_LOCUS16590</name>
</gene>
<name>A0A183BBK5_9TREM</name>